<dbReference type="EMBL" id="GIFC01014090">
    <property type="protein sequence ID" value="MXU96173.1"/>
    <property type="molecule type" value="Transcribed_RNA"/>
</dbReference>
<evidence type="ECO:0000313" key="3">
    <source>
        <dbReference type="EMBL" id="MXU96173.1"/>
    </source>
</evidence>
<evidence type="ECO:0000256" key="1">
    <source>
        <dbReference type="SAM" id="MobiDB-lite"/>
    </source>
</evidence>
<sequence>MLGLSAGVVAACSLALRATGGNSSDQQNLALTPLKSDPSVSIPRSTASCTPGSSSKTVSPLRMSVTSQGPPAPGTRCMSATKLRPFHCCAAFSSSAHTPTICTARNIQVTQVEQTDVRSIPPKCQASVSNATMSVSGHNAEQGRENTAALWRLMMTQPSAQRPSGAKGTAQSSGAKTVWHLGSFAALSPPIVPRQQAFKEARVGSAPE</sequence>
<dbReference type="AlphaFoldDB" id="A0A6B0V1Q2"/>
<evidence type="ECO:0000256" key="2">
    <source>
        <dbReference type="SAM" id="SignalP"/>
    </source>
</evidence>
<accession>A0A6B0V1Q2</accession>
<name>A0A6B0V1Q2_IXORI</name>
<feature type="compositionally biased region" description="Polar residues" evidence="1">
    <location>
        <begin position="20"/>
        <end position="30"/>
    </location>
</feature>
<feature type="compositionally biased region" description="Polar residues" evidence="1">
    <location>
        <begin position="38"/>
        <end position="69"/>
    </location>
</feature>
<feature type="chain" id="PRO_5025482065" evidence="2">
    <location>
        <begin position="21"/>
        <end position="208"/>
    </location>
</feature>
<feature type="region of interest" description="Disordered" evidence="1">
    <location>
        <begin position="20"/>
        <end position="74"/>
    </location>
</feature>
<reference evidence="3" key="1">
    <citation type="submission" date="2019-12" db="EMBL/GenBank/DDBJ databases">
        <title>An insight into the sialome of adult female Ixodes ricinus ticks feeding for 6 days.</title>
        <authorList>
            <person name="Perner J."/>
            <person name="Ribeiro J.M.C."/>
        </authorList>
    </citation>
    <scope>NUCLEOTIDE SEQUENCE</scope>
    <source>
        <strain evidence="3">Semi-engorged</strain>
        <tissue evidence="3">Salivary glands</tissue>
    </source>
</reference>
<organism evidence="3">
    <name type="scientific">Ixodes ricinus</name>
    <name type="common">Common tick</name>
    <name type="synonym">Acarus ricinus</name>
    <dbReference type="NCBI Taxonomy" id="34613"/>
    <lineage>
        <taxon>Eukaryota</taxon>
        <taxon>Metazoa</taxon>
        <taxon>Ecdysozoa</taxon>
        <taxon>Arthropoda</taxon>
        <taxon>Chelicerata</taxon>
        <taxon>Arachnida</taxon>
        <taxon>Acari</taxon>
        <taxon>Parasitiformes</taxon>
        <taxon>Ixodida</taxon>
        <taxon>Ixodoidea</taxon>
        <taxon>Ixodidae</taxon>
        <taxon>Ixodinae</taxon>
        <taxon>Ixodes</taxon>
    </lineage>
</organism>
<keyword evidence="2" id="KW-0732">Signal</keyword>
<protein>
    <submittedName>
        <fullName evidence="3">Putative secreted protein</fullName>
    </submittedName>
</protein>
<proteinExistence type="predicted"/>
<feature type="signal peptide" evidence="2">
    <location>
        <begin position="1"/>
        <end position="20"/>
    </location>
</feature>